<accession>A0ABN9FDQ9</accession>
<name>A0ABN9FDQ9_9NEOB</name>
<evidence type="ECO:0000313" key="3">
    <source>
        <dbReference type="Proteomes" id="UP001162483"/>
    </source>
</evidence>
<keyword evidence="3" id="KW-1185">Reference proteome</keyword>
<proteinExistence type="predicted"/>
<gene>
    <name evidence="2" type="ORF">SPARVUS_LOCUS11580642</name>
</gene>
<dbReference type="EMBL" id="CATNWA010016547">
    <property type="protein sequence ID" value="CAI9593583.1"/>
    <property type="molecule type" value="Genomic_DNA"/>
</dbReference>
<keyword evidence="1" id="KW-1133">Transmembrane helix</keyword>
<protein>
    <recommendedName>
        <fullName evidence="4">Secreted protein</fullName>
    </recommendedName>
</protein>
<evidence type="ECO:0000313" key="2">
    <source>
        <dbReference type="EMBL" id="CAI9593583.1"/>
    </source>
</evidence>
<reference evidence="2" key="1">
    <citation type="submission" date="2023-05" db="EMBL/GenBank/DDBJ databases">
        <authorList>
            <person name="Stuckert A."/>
        </authorList>
    </citation>
    <scope>NUCLEOTIDE SEQUENCE</scope>
</reference>
<feature type="transmembrane region" description="Helical" evidence="1">
    <location>
        <begin position="54"/>
        <end position="75"/>
    </location>
</feature>
<organism evidence="2 3">
    <name type="scientific">Staurois parvus</name>
    <dbReference type="NCBI Taxonomy" id="386267"/>
    <lineage>
        <taxon>Eukaryota</taxon>
        <taxon>Metazoa</taxon>
        <taxon>Chordata</taxon>
        <taxon>Craniata</taxon>
        <taxon>Vertebrata</taxon>
        <taxon>Euteleostomi</taxon>
        <taxon>Amphibia</taxon>
        <taxon>Batrachia</taxon>
        <taxon>Anura</taxon>
        <taxon>Neobatrachia</taxon>
        <taxon>Ranoidea</taxon>
        <taxon>Ranidae</taxon>
        <taxon>Staurois</taxon>
    </lineage>
</organism>
<comment type="caution">
    <text evidence="2">The sequence shown here is derived from an EMBL/GenBank/DDBJ whole genome shotgun (WGS) entry which is preliminary data.</text>
</comment>
<keyword evidence="1" id="KW-0472">Membrane</keyword>
<evidence type="ECO:0008006" key="4">
    <source>
        <dbReference type="Google" id="ProtNLM"/>
    </source>
</evidence>
<dbReference type="Proteomes" id="UP001162483">
    <property type="component" value="Unassembled WGS sequence"/>
</dbReference>
<sequence length="78" mass="8769">MDWPAIVGLICLMSCSTRAGQRVLPAIRDSTLQPVKHLELIILVYLRDIQTCRLCLGVVFFPGPCILFLLLFLFLSCC</sequence>
<keyword evidence="1" id="KW-0812">Transmembrane</keyword>
<evidence type="ECO:0000256" key="1">
    <source>
        <dbReference type="SAM" id="Phobius"/>
    </source>
</evidence>